<feature type="region of interest" description="Disordered" evidence="8">
    <location>
        <begin position="336"/>
        <end position="524"/>
    </location>
</feature>
<dbReference type="EMBL" id="JAWQEG010000437">
    <property type="protein sequence ID" value="KAK3890179.1"/>
    <property type="molecule type" value="Genomic_DNA"/>
</dbReference>
<feature type="compositionally biased region" description="Low complexity" evidence="8">
    <location>
        <begin position="488"/>
        <end position="500"/>
    </location>
</feature>
<proteinExistence type="inferred from homology"/>
<organism evidence="12 13">
    <name type="scientific">Petrolisthes cinctipes</name>
    <name type="common">Flat porcelain crab</name>
    <dbReference type="NCBI Taxonomy" id="88211"/>
    <lineage>
        <taxon>Eukaryota</taxon>
        <taxon>Metazoa</taxon>
        <taxon>Ecdysozoa</taxon>
        <taxon>Arthropoda</taxon>
        <taxon>Crustacea</taxon>
        <taxon>Multicrustacea</taxon>
        <taxon>Malacostraca</taxon>
        <taxon>Eumalacostraca</taxon>
        <taxon>Eucarida</taxon>
        <taxon>Decapoda</taxon>
        <taxon>Pleocyemata</taxon>
        <taxon>Anomura</taxon>
        <taxon>Galatheoidea</taxon>
        <taxon>Porcellanidae</taxon>
        <taxon>Petrolisthes</taxon>
    </lineage>
</organism>
<keyword evidence="4" id="KW-0805">Transcription regulation</keyword>
<feature type="region of interest" description="Disordered" evidence="8">
    <location>
        <begin position="1"/>
        <end position="97"/>
    </location>
</feature>
<feature type="compositionally biased region" description="Basic and acidic residues" evidence="8">
    <location>
        <begin position="30"/>
        <end position="50"/>
    </location>
</feature>
<feature type="compositionally biased region" description="Basic and acidic residues" evidence="8">
    <location>
        <begin position="422"/>
        <end position="432"/>
    </location>
</feature>
<dbReference type="SUPFAM" id="SSF144122">
    <property type="entry name" value="Tim10-like"/>
    <property type="match status" value="1"/>
</dbReference>
<dbReference type="InterPro" id="IPR035979">
    <property type="entry name" value="RBD_domain_sf"/>
</dbReference>
<evidence type="ECO:0000259" key="11">
    <source>
        <dbReference type="PROSITE" id="PS51939"/>
    </source>
</evidence>
<feature type="region of interest" description="Disordered" evidence="8">
    <location>
        <begin position="273"/>
        <end position="323"/>
    </location>
</feature>
<evidence type="ECO:0000259" key="9">
    <source>
        <dbReference type="PROSITE" id="PS50102"/>
    </source>
</evidence>
<feature type="domain" description="HTH La-type RNA-binding" evidence="10">
    <location>
        <begin position="97"/>
        <end position="187"/>
    </location>
</feature>
<dbReference type="Pfam" id="PF00076">
    <property type="entry name" value="RRM_1"/>
    <property type="match status" value="1"/>
</dbReference>
<evidence type="ECO:0000313" key="13">
    <source>
        <dbReference type="Proteomes" id="UP001286313"/>
    </source>
</evidence>
<dbReference type="SMART" id="SM00360">
    <property type="entry name" value="RRM"/>
    <property type="match status" value="1"/>
</dbReference>
<feature type="compositionally biased region" description="Polar residues" evidence="8">
    <location>
        <begin position="596"/>
        <end position="614"/>
    </location>
</feature>
<keyword evidence="3 7" id="KW-0694">RNA-binding</keyword>
<comment type="caution">
    <text evidence="12">The sequence shown here is derived from an EMBL/GenBank/DDBJ whole genome shotgun (WGS) entry which is preliminary data.</text>
</comment>
<feature type="compositionally biased region" description="Basic and acidic residues" evidence="8">
    <location>
        <begin position="336"/>
        <end position="391"/>
    </location>
</feature>
<dbReference type="AlphaFoldDB" id="A0AAE1GEB3"/>
<dbReference type="GO" id="GO:0006396">
    <property type="term" value="P:RNA processing"/>
    <property type="evidence" value="ECO:0007669"/>
    <property type="project" value="InterPro"/>
</dbReference>
<evidence type="ECO:0000259" key="10">
    <source>
        <dbReference type="PROSITE" id="PS50961"/>
    </source>
</evidence>
<reference evidence="12" key="1">
    <citation type="submission" date="2023-10" db="EMBL/GenBank/DDBJ databases">
        <title>Genome assemblies of two species of porcelain crab, Petrolisthes cinctipes and Petrolisthes manimaculis (Anomura: Porcellanidae).</title>
        <authorList>
            <person name="Angst P."/>
        </authorList>
    </citation>
    <scope>NUCLEOTIDE SEQUENCE</scope>
    <source>
        <strain evidence="12">PB745_01</strain>
        <tissue evidence="12">Gill</tissue>
    </source>
</reference>
<dbReference type="Gene3D" id="1.10.287.810">
    <property type="entry name" value="Mitochondrial import inner membrane translocase subunit tim13 like domains"/>
    <property type="match status" value="1"/>
</dbReference>
<name>A0AAE1GEB3_PETCI</name>
<evidence type="ECO:0000256" key="5">
    <source>
        <dbReference type="ARBA" id="ARBA00023163"/>
    </source>
</evidence>
<evidence type="ECO:0000256" key="3">
    <source>
        <dbReference type="ARBA" id="ARBA00022884"/>
    </source>
</evidence>
<dbReference type="PROSITE" id="PS50961">
    <property type="entry name" value="HTH_LA"/>
    <property type="match status" value="1"/>
</dbReference>
<dbReference type="InterPro" id="IPR045180">
    <property type="entry name" value="La_dom_prot"/>
</dbReference>
<feature type="domain" description="XRRM" evidence="11">
    <location>
        <begin position="660"/>
        <end position="784"/>
    </location>
</feature>
<gene>
    <name evidence="12" type="ORF">Pcinc_005857</name>
</gene>
<dbReference type="GO" id="GO:0005634">
    <property type="term" value="C:nucleus"/>
    <property type="evidence" value="ECO:0007669"/>
    <property type="project" value="UniProtKB-SubCell"/>
</dbReference>
<evidence type="ECO:0000256" key="8">
    <source>
        <dbReference type="SAM" id="MobiDB-lite"/>
    </source>
</evidence>
<dbReference type="InterPro" id="IPR002344">
    <property type="entry name" value="Lupus_La"/>
</dbReference>
<dbReference type="Gene3D" id="3.30.70.330">
    <property type="match status" value="2"/>
</dbReference>
<dbReference type="PROSITE" id="PS50102">
    <property type="entry name" value="RRM"/>
    <property type="match status" value="1"/>
</dbReference>
<evidence type="ECO:0000256" key="6">
    <source>
        <dbReference type="ARBA" id="ARBA00023242"/>
    </source>
</evidence>
<dbReference type="CDD" id="cd07323">
    <property type="entry name" value="LAM"/>
    <property type="match status" value="1"/>
</dbReference>
<evidence type="ECO:0000256" key="2">
    <source>
        <dbReference type="ARBA" id="ARBA00008680"/>
    </source>
</evidence>
<dbReference type="SUPFAM" id="SSF46785">
    <property type="entry name" value="Winged helix' DNA-binding domain"/>
    <property type="match status" value="1"/>
</dbReference>
<dbReference type="InterPro" id="IPR036388">
    <property type="entry name" value="WH-like_DNA-bd_sf"/>
</dbReference>
<feature type="compositionally biased region" description="Basic residues" evidence="8">
    <location>
        <begin position="503"/>
        <end position="514"/>
    </location>
</feature>
<dbReference type="GO" id="GO:0003723">
    <property type="term" value="F:RNA binding"/>
    <property type="evidence" value="ECO:0007669"/>
    <property type="project" value="UniProtKB-UniRule"/>
</dbReference>
<feature type="compositionally biased region" description="Basic and acidic residues" evidence="8">
    <location>
        <begin position="615"/>
        <end position="640"/>
    </location>
</feature>
<feature type="compositionally biased region" description="Basic and acidic residues" evidence="8">
    <location>
        <begin position="402"/>
        <end position="414"/>
    </location>
</feature>
<dbReference type="InterPro" id="IPR006630">
    <property type="entry name" value="La_HTH"/>
</dbReference>
<dbReference type="SUPFAM" id="SSF54928">
    <property type="entry name" value="RNA-binding domain, RBD"/>
    <property type="match status" value="1"/>
</dbReference>
<feature type="domain" description="RRM" evidence="9">
    <location>
        <begin position="191"/>
        <end position="256"/>
    </location>
</feature>
<dbReference type="Gene3D" id="1.10.10.10">
    <property type="entry name" value="Winged helix-like DNA-binding domain superfamily/Winged helix DNA-binding domain"/>
    <property type="match status" value="1"/>
</dbReference>
<protein>
    <recommendedName>
        <fullName evidence="14">La-related protein 7</fullName>
    </recommendedName>
</protein>
<dbReference type="PROSITE" id="PS51939">
    <property type="entry name" value="XRRM"/>
    <property type="match status" value="1"/>
</dbReference>
<dbReference type="Pfam" id="PF05383">
    <property type="entry name" value="La"/>
    <property type="match status" value="1"/>
</dbReference>
<evidence type="ECO:0000256" key="7">
    <source>
        <dbReference type="PROSITE-ProRule" id="PRU00332"/>
    </source>
</evidence>
<dbReference type="Proteomes" id="UP001286313">
    <property type="component" value="Unassembled WGS sequence"/>
</dbReference>
<comment type="subcellular location">
    <subcellularLocation>
        <location evidence="1">Nucleus</location>
    </subcellularLocation>
</comment>
<dbReference type="InterPro" id="IPR004217">
    <property type="entry name" value="Tim10-like"/>
</dbReference>
<dbReference type="InterPro" id="IPR000504">
    <property type="entry name" value="RRM_dom"/>
</dbReference>
<keyword evidence="13" id="KW-1185">Reference proteome</keyword>
<dbReference type="InterPro" id="IPR035427">
    <property type="entry name" value="Tim10-like_dom_sf"/>
</dbReference>
<dbReference type="PANTHER" id="PTHR22792:SF62">
    <property type="entry name" value="LA-RELATED PROTEIN 7"/>
    <property type="match status" value="1"/>
</dbReference>
<evidence type="ECO:0008006" key="14">
    <source>
        <dbReference type="Google" id="ProtNLM"/>
    </source>
</evidence>
<dbReference type="InterPro" id="IPR036390">
    <property type="entry name" value="WH_DNA-bd_sf"/>
</dbReference>
<comment type="similarity">
    <text evidence="2">Belongs to the LARP7 family.</text>
</comment>
<dbReference type="InterPro" id="IPR012677">
    <property type="entry name" value="Nucleotide-bd_a/b_plait_sf"/>
</dbReference>
<dbReference type="Pfam" id="PF02953">
    <property type="entry name" value="zf-Tim10_DDP"/>
    <property type="match status" value="1"/>
</dbReference>
<feature type="compositionally biased region" description="Basic and acidic residues" evidence="8">
    <location>
        <begin position="458"/>
        <end position="475"/>
    </location>
</feature>
<sequence>MEQEDGKDNMTKNGSEKSKTEGGGGGKIKTKQERTGDMKTTSDNEGTGDKKTRKNKVTRDGTEIEDNNETEDRKTEVENANSQAVDEDQNAQQKSVRRRKKRLLAQITQQMDFYFSAANISKDHFMAGLLNRDPYIPLDIFFRFNRIRSLTTDIGLLRTAIVKSSILELSDDGERVRRAIEIIPKEDETACTIYVENIPSQADHDWVRQVFTQYGTIDYISLPRFHRSGRPKGFAFVEFGTPAMSDSALEAFGALDCRIPTTSDPACLQSIKGFNEEEGGGGVIGEGNEDERGGVGEGSGEDTVEKGDGGGGESGVEGTEKACNKRKLSCEKVKENEIESENIRDGDKSSKFTRDLDSNAKTEKKRLMDPNEEKKQEPEHKKKKTRESISEEKEENPNQDAQKQDENKMAESSEKKKRKRESKSEEYDERNPDPNAEQQQNNEQMETCDPVEKKKKRESQSKDNSDNKIPDKNMSKEQQQQQHKVEPMETSEPTVESSTSDSKKKKKKKRKRNKKEKEEEVDSIYLRVMSKADWKRLRNKYLNAQREYMMSLKRELGERKHYHSTRWAADDADWSSGPPHFLRPDESARERGNRYGQKTTNRDFYQGQGSFHGNQDNHCDSNRNTHVNHRDGAYFQKSEEGDGGGEDDDDGGGDSNEGVQFVQGTIIKISFEEPQQDPKKMNEAIREGSDGGVAYVDVKPTERNVYVRFHSKEFAKAYREAGCWSRMEILTGTEEEEYWKYINSCWAQRRNKKNRKTGLQGYGLTEPGKGEPRGRDKLLGKAVRQPHSTKPNSHIVLVHELTERCWDKCMDRPSTRLESRTEACISNCVHRFIDSSNFVANRLQKVATSMPDNE</sequence>
<dbReference type="SMART" id="SM00715">
    <property type="entry name" value="LA"/>
    <property type="match status" value="1"/>
</dbReference>
<dbReference type="PRINTS" id="PR00302">
    <property type="entry name" value="LUPUSLA"/>
</dbReference>
<feature type="compositionally biased region" description="Polar residues" evidence="8">
    <location>
        <begin position="78"/>
        <end position="94"/>
    </location>
</feature>
<dbReference type="GO" id="GO:1990904">
    <property type="term" value="C:ribonucleoprotein complex"/>
    <property type="evidence" value="ECO:0007669"/>
    <property type="project" value="UniProtKB-UniRule"/>
</dbReference>
<keyword evidence="5" id="KW-0804">Transcription</keyword>
<dbReference type="Pfam" id="PF08777">
    <property type="entry name" value="RRM_3"/>
    <property type="match status" value="1"/>
</dbReference>
<feature type="compositionally biased region" description="Basic and acidic residues" evidence="8">
    <location>
        <begin position="1"/>
        <end position="20"/>
    </location>
</feature>
<evidence type="ECO:0000256" key="1">
    <source>
        <dbReference type="ARBA" id="ARBA00004123"/>
    </source>
</evidence>
<feature type="compositionally biased region" description="Basic and acidic residues" evidence="8">
    <location>
        <begin position="582"/>
        <end position="593"/>
    </location>
</feature>
<evidence type="ECO:0000256" key="4">
    <source>
        <dbReference type="ARBA" id="ARBA00023015"/>
    </source>
</evidence>
<accession>A0AAE1GEB3</accession>
<dbReference type="PANTHER" id="PTHR22792">
    <property type="entry name" value="LUPUS LA PROTEIN-RELATED"/>
    <property type="match status" value="1"/>
</dbReference>
<feature type="compositionally biased region" description="Acidic residues" evidence="8">
    <location>
        <begin position="641"/>
        <end position="652"/>
    </location>
</feature>
<evidence type="ECO:0000313" key="12">
    <source>
        <dbReference type="EMBL" id="KAK3890179.1"/>
    </source>
</evidence>
<dbReference type="InterPro" id="IPR014886">
    <property type="entry name" value="La_xRRM"/>
</dbReference>
<keyword evidence="6" id="KW-0539">Nucleus</keyword>
<feature type="region of interest" description="Disordered" evidence="8">
    <location>
        <begin position="570"/>
        <end position="658"/>
    </location>
</feature>